<reference evidence="1" key="1">
    <citation type="submission" date="2020-06" db="EMBL/GenBank/DDBJ databases">
        <authorList>
            <person name="Li T."/>
            <person name="Hu X."/>
            <person name="Zhang T."/>
            <person name="Song X."/>
            <person name="Zhang H."/>
            <person name="Dai N."/>
            <person name="Sheng W."/>
            <person name="Hou X."/>
            <person name="Wei L."/>
        </authorList>
    </citation>
    <scope>NUCLEOTIDE SEQUENCE</scope>
    <source>
        <strain evidence="1">G01</strain>
        <tissue evidence="1">Leaf</tissue>
    </source>
</reference>
<organism evidence="1">
    <name type="scientific">Sesamum angustifolium</name>
    <dbReference type="NCBI Taxonomy" id="2727405"/>
    <lineage>
        <taxon>Eukaryota</taxon>
        <taxon>Viridiplantae</taxon>
        <taxon>Streptophyta</taxon>
        <taxon>Embryophyta</taxon>
        <taxon>Tracheophyta</taxon>
        <taxon>Spermatophyta</taxon>
        <taxon>Magnoliopsida</taxon>
        <taxon>eudicotyledons</taxon>
        <taxon>Gunneridae</taxon>
        <taxon>Pentapetalae</taxon>
        <taxon>asterids</taxon>
        <taxon>lamiids</taxon>
        <taxon>Lamiales</taxon>
        <taxon>Pedaliaceae</taxon>
        <taxon>Sesamum</taxon>
    </lineage>
</organism>
<proteinExistence type="predicted"/>
<dbReference type="EMBL" id="JACGWK010000006">
    <property type="protein sequence ID" value="KAL0347908.1"/>
    <property type="molecule type" value="Genomic_DNA"/>
</dbReference>
<accession>A0AAW2NXF1</accession>
<gene>
    <name evidence="1" type="ORF">Sangu_1018600</name>
</gene>
<comment type="caution">
    <text evidence="1">The sequence shown here is derived from an EMBL/GenBank/DDBJ whole genome shotgun (WGS) entry which is preliminary data.</text>
</comment>
<evidence type="ECO:0000313" key="1">
    <source>
        <dbReference type="EMBL" id="KAL0347908.1"/>
    </source>
</evidence>
<evidence type="ECO:0008006" key="2">
    <source>
        <dbReference type="Google" id="ProtNLM"/>
    </source>
</evidence>
<sequence length="84" mass="9349">MLSSSSCFNLVMHRFHHIMSRGFQNNCALCRGQGECSELCALAMAQTGDSLVGRAMVVIHDGELQFSFTRSKLCLLLKNLEKEP</sequence>
<reference evidence="1" key="2">
    <citation type="journal article" date="2024" name="Plant">
        <title>Genomic evolution and insights into agronomic trait innovations of Sesamum species.</title>
        <authorList>
            <person name="Miao H."/>
            <person name="Wang L."/>
            <person name="Qu L."/>
            <person name="Liu H."/>
            <person name="Sun Y."/>
            <person name="Le M."/>
            <person name="Wang Q."/>
            <person name="Wei S."/>
            <person name="Zheng Y."/>
            <person name="Lin W."/>
            <person name="Duan Y."/>
            <person name="Cao H."/>
            <person name="Xiong S."/>
            <person name="Wang X."/>
            <person name="Wei L."/>
            <person name="Li C."/>
            <person name="Ma Q."/>
            <person name="Ju M."/>
            <person name="Zhao R."/>
            <person name="Li G."/>
            <person name="Mu C."/>
            <person name="Tian Q."/>
            <person name="Mei H."/>
            <person name="Zhang T."/>
            <person name="Gao T."/>
            <person name="Zhang H."/>
        </authorList>
    </citation>
    <scope>NUCLEOTIDE SEQUENCE</scope>
    <source>
        <strain evidence="1">G01</strain>
    </source>
</reference>
<name>A0AAW2NXF1_9LAMI</name>
<protein>
    <recommendedName>
        <fullName evidence="2">4Fe-4S ferredoxin-type domain-containing protein</fullName>
    </recommendedName>
</protein>
<dbReference type="AlphaFoldDB" id="A0AAW2NXF1"/>